<dbReference type="Proteomes" id="UP000092460">
    <property type="component" value="Unassembled WGS sequence"/>
</dbReference>
<dbReference type="EnsemblMetazoa" id="GPPI026166-RA">
    <property type="protein sequence ID" value="GPPI026166-PA"/>
    <property type="gene ID" value="GPPI026166"/>
</dbReference>
<feature type="region of interest" description="Disordered" evidence="1">
    <location>
        <begin position="74"/>
        <end position="107"/>
    </location>
</feature>
<evidence type="ECO:0000313" key="2">
    <source>
        <dbReference type="EnsemblMetazoa" id="GPPI026166-PA"/>
    </source>
</evidence>
<dbReference type="VEuPathDB" id="VectorBase:GPPI026166"/>
<dbReference type="AlphaFoldDB" id="A0A1B0BD15"/>
<evidence type="ECO:0000256" key="1">
    <source>
        <dbReference type="SAM" id="MobiDB-lite"/>
    </source>
</evidence>
<protein>
    <submittedName>
        <fullName evidence="2">Uncharacterized protein</fullName>
    </submittedName>
</protein>
<evidence type="ECO:0000313" key="3">
    <source>
        <dbReference type="Proteomes" id="UP000092460"/>
    </source>
</evidence>
<sequence length="127" mass="14655">MVSLKCSYVLQQQSHSSLYVTITHQRQHEHHHSHSDYEIVNDDGAYNKQPEPEPIREHVKCMRSVKVARFNFHVQHPSTRQQGNKAERQQGNQSAKPVSEHNRQSRMMLTVDTNSDVITIINNSGLT</sequence>
<reference evidence="2" key="2">
    <citation type="submission" date="2020-05" db="UniProtKB">
        <authorList>
            <consortium name="EnsemblMetazoa"/>
        </authorList>
    </citation>
    <scope>IDENTIFICATION</scope>
    <source>
        <strain evidence="2">IAEA</strain>
    </source>
</reference>
<accession>A0A1B0BD15</accession>
<organism evidence="2 3">
    <name type="scientific">Glossina palpalis gambiensis</name>
    <dbReference type="NCBI Taxonomy" id="67801"/>
    <lineage>
        <taxon>Eukaryota</taxon>
        <taxon>Metazoa</taxon>
        <taxon>Ecdysozoa</taxon>
        <taxon>Arthropoda</taxon>
        <taxon>Hexapoda</taxon>
        <taxon>Insecta</taxon>
        <taxon>Pterygota</taxon>
        <taxon>Neoptera</taxon>
        <taxon>Endopterygota</taxon>
        <taxon>Diptera</taxon>
        <taxon>Brachycera</taxon>
        <taxon>Muscomorpha</taxon>
        <taxon>Hippoboscoidea</taxon>
        <taxon>Glossinidae</taxon>
        <taxon>Glossina</taxon>
    </lineage>
</organism>
<keyword evidence="3" id="KW-1185">Reference proteome</keyword>
<feature type="compositionally biased region" description="Polar residues" evidence="1">
    <location>
        <begin position="76"/>
        <end position="96"/>
    </location>
</feature>
<dbReference type="EMBL" id="JXJN01012247">
    <property type="status" value="NOT_ANNOTATED_CDS"/>
    <property type="molecule type" value="Genomic_DNA"/>
</dbReference>
<proteinExistence type="predicted"/>
<name>A0A1B0BD15_9MUSC</name>
<reference evidence="3" key="1">
    <citation type="submission" date="2015-01" db="EMBL/GenBank/DDBJ databases">
        <authorList>
            <person name="Aksoy S."/>
            <person name="Warren W."/>
            <person name="Wilson R.K."/>
        </authorList>
    </citation>
    <scope>NUCLEOTIDE SEQUENCE [LARGE SCALE GENOMIC DNA]</scope>
    <source>
        <strain evidence="3">IAEA</strain>
    </source>
</reference>